<reference evidence="1" key="1">
    <citation type="submission" date="2018-12" db="EMBL/GenBank/DDBJ databases">
        <authorList>
            <person name="Will S."/>
            <person name="Neumann-Schaal M."/>
            <person name="Henke P."/>
        </authorList>
    </citation>
    <scope>NUCLEOTIDE SEQUENCE</scope>
    <source>
        <strain evidence="1">PCC 7102</strain>
    </source>
</reference>
<dbReference type="InterPro" id="IPR019793">
    <property type="entry name" value="Peroxidases_heam-ligand_BS"/>
</dbReference>
<accession>A0A3S5K2S6</accession>
<dbReference type="PROSITE" id="PS00435">
    <property type="entry name" value="PEROXIDASE_1"/>
    <property type="match status" value="1"/>
</dbReference>
<evidence type="ECO:0000313" key="1">
    <source>
        <dbReference type="EMBL" id="RUS93469.1"/>
    </source>
</evidence>
<dbReference type="AlphaFoldDB" id="A0A3S5K2S6"/>
<dbReference type="Pfam" id="PF18849">
    <property type="entry name" value="baeRF_family7"/>
    <property type="match status" value="1"/>
</dbReference>
<evidence type="ECO:0000313" key="2">
    <source>
        <dbReference type="Proteomes" id="UP000271624"/>
    </source>
</evidence>
<dbReference type="InterPro" id="IPR040837">
    <property type="entry name" value="Bact_RF_family7"/>
</dbReference>
<dbReference type="EMBL" id="RSCL01000058">
    <property type="protein sequence ID" value="RUS93469.1"/>
    <property type="molecule type" value="Genomic_DNA"/>
</dbReference>
<reference evidence="1" key="2">
    <citation type="journal article" date="2019" name="Genome Biol. Evol.">
        <title>Day and night: Metabolic profiles and evolutionary relationships of six axenic non-marine cyanobacteria.</title>
        <authorList>
            <person name="Will S.E."/>
            <person name="Henke P."/>
            <person name="Boedeker C."/>
            <person name="Huang S."/>
            <person name="Brinkmann H."/>
            <person name="Rohde M."/>
            <person name="Jarek M."/>
            <person name="Friedl T."/>
            <person name="Seufert S."/>
            <person name="Schumacher M."/>
            <person name="Overmann J."/>
            <person name="Neumann-Schaal M."/>
            <person name="Petersen J."/>
        </authorList>
    </citation>
    <scope>NUCLEOTIDE SEQUENCE [LARGE SCALE GENOMIC DNA]</scope>
    <source>
        <strain evidence="1">PCC 7102</strain>
    </source>
</reference>
<sequence length="383" mass="42970">MKLFSIEELATLTAQENTDCISIYMPTFKMSTETLQNPIRFKNLMREAEEKLIANGMRPQDARDLLLPVQELDEYDFWQHQSDGLAIFISKHFFSYYIVPVDFQELVVVTDRFHLKPLMSLLTGDGQFYILALSQNLVRLFLGTRYSINEIELEDVPTSMAEALEYDDPEKSLQFHTGTPQGGSGSRAAIFHGHGAGNDDEKENILRYFRLVDKGLQELLKGHACPLVLAGVDYLLPIYKQANSYPNLLDEGVTGNPDQMKAEELHAQAWQVVQPYFESAQDEAVAYYKANLGTGKTASSIQEVVPAAYYQRIESLFVPVGNQKWGMFNSETSNVEIHSEQEPGDEDLMDLAALHTILNGGTVYAVAPEQVPGNAQLAAVLRY</sequence>
<name>A0A3S5K2S6_9CYAN</name>
<comment type="caution">
    <text evidence="1">The sequence shown here is derived from an EMBL/GenBank/DDBJ whole genome shotgun (WGS) entry which is preliminary data.</text>
</comment>
<keyword evidence="2" id="KW-1185">Reference proteome</keyword>
<protein>
    <submittedName>
        <fullName evidence="1">Uncharacterized protein</fullName>
    </submittedName>
</protein>
<dbReference type="Proteomes" id="UP000271624">
    <property type="component" value="Unassembled WGS sequence"/>
</dbReference>
<proteinExistence type="predicted"/>
<dbReference type="OrthoDB" id="4393931at2"/>
<gene>
    <name evidence="1" type="ORF">DSM106972_096180</name>
</gene>
<organism evidence="1 2">
    <name type="scientific">Dulcicalothrix desertica PCC 7102</name>
    <dbReference type="NCBI Taxonomy" id="232991"/>
    <lineage>
        <taxon>Bacteria</taxon>
        <taxon>Bacillati</taxon>
        <taxon>Cyanobacteriota</taxon>
        <taxon>Cyanophyceae</taxon>
        <taxon>Nostocales</taxon>
        <taxon>Calotrichaceae</taxon>
        <taxon>Dulcicalothrix</taxon>
    </lineage>
</organism>
<dbReference type="RefSeq" id="WP_127087528.1">
    <property type="nucleotide sequence ID" value="NZ_RSCL01000058.1"/>
</dbReference>